<keyword evidence="3" id="KW-1133">Transmembrane helix</keyword>
<protein>
    <submittedName>
        <fullName evidence="4">Prepilin-type N-terminal cleavage/methylation domain-containing protein</fullName>
    </submittedName>
</protein>
<gene>
    <name evidence="4" type="ORF">NQZ67_21775</name>
</gene>
<name>A0A9X2MU34_9BACL</name>
<evidence type="ECO:0000256" key="1">
    <source>
        <dbReference type="ARBA" id="ARBA00004241"/>
    </source>
</evidence>
<dbReference type="RefSeq" id="WP_257450022.1">
    <property type="nucleotide sequence ID" value="NZ_JANIPJ010000017.1"/>
</dbReference>
<evidence type="ECO:0000313" key="5">
    <source>
        <dbReference type="Proteomes" id="UP001141950"/>
    </source>
</evidence>
<dbReference type="InterPro" id="IPR012902">
    <property type="entry name" value="N_methyl_site"/>
</dbReference>
<dbReference type="Pfam" id="PF07963">
    <property type="entry name" value="N_methyl"/>
    <property type="match status" value="1"/>
</dbReference>
<dbReference type="AlphaFoldDB" id="A0A9X2MU34"/>
<dbReference type="GO" id="GO:0030420">
    <property type="term" value="P:establishment of competence for transformation"/>
    <property type="evidence" value="ECO:0007669"/>
    <property type="project" value="UniProtKB-KW"/>
</dbReference>
<keyword evidence="3" id="KW-0812">Transmembrane</keyword>
<dbReference type="PROSITE" id="PS00409">
    <property type="entry name" value="PROKAR_NTER_METHYL"/>
    <property type="match status" value="1"/>
</dbReference>
<reference evidence="4" key="1">
    <citation type="submission" date="2022-08" db="EMBL/GenBank/DDBJ databases">
        <title>The genomic sequence of strain Paenibacillus sp. SCIV0701.</title>
        <authorList>
            <person name="Zhao H."/>
        </authorList>
    </citation>
    <scope>NUCLEOTIDE SEQUENCE</scope>
    <source>
        <strain evidence="4">SCIV0701</strain>
    </source>
</reference>
<organism evidence="4 5">
    <name type="scientific">Paenibacillus soyae</name>
    <dbReference type="NCBI Taxonomy" id="2969249"/>
    <lineage>
        <taxon>Bacteria</taxon>
        <taxon>Bacillati</taxon>
        <taxon>Bacillota</taxon>
        <taxon>Bacilli</taxon>
        <taxon>Bacillales</taxon>
        <taxon>Paenibacillaceae</taxon>
        <taxon>Paenibacillus</taxon>
    </lineage>
</organism>
<dbReference type="GO" id="GO:0009986">
    <property type="term" value="C:cell surface"/>
    <property type="evidence" value="ECO:0007669"/>
    <property type="project" value="UniProtKB-SubCell"/>
</dbReference>
<sequence>MLRNQRGLTLIEVLGSIVLLGIAILGITFILQQASIHTKDNEKTDQSVIITRNTLEQIKHELPKSTTSVTIYGQSLNLSGLRSLQPVTVYYPNSSSPAYKVDIISSQAGLGSAQAADKSVNLDNLFRKITVRSTDLASNKTFEVTAFVEFYH</sequence>
<dbReference type="EMBL" id="JANIPJ010000017">
    <property type="protein sequence ID" value="MCR2806515.1"/>
    <property type="molecule type" value="Genomic_DNA"/>
</dbReference>
<feature type="transmembrane region" description="Helical" evidence="3">
    <location>
        <begin position="7"/>
        <end position="31"/>
    </location>
</feature>
<comment type="subcellular location">
    <subcellularLocation>
        <location evidence="1">Cell surface</location>
    </subcellularLocation>
</comment>
<proteinExistence type="predicted"/>
<keyword evidence="5" id="KW-1185">Reference proteome</keyword>
<dbReference type="Proteomes" id="UP001141950">
    <property type="component" value="Unassembled WGS sequence"/>
</dbReference>
<dbReference type="NCBIfam" id="TIGR02532">
    <property type="entry name" value="IV_pilin_GFxxxE"/>
    <property type="match status" value="1"/>
</dbReference>
<evidence type="ECO:0000313" key="4">
    <source>
        <dbReference type="EMBL" id="MCR2806515.1"/>
    </source>
</evidence>
<evidence type="ECO:0000256" key="2">
    <source>
        <dbReference type="ARBA" id="ARBA00023287"/>
    </source>
</evidence>
<evidence type="ECO:0000256" key="3">
    <source>
        <dbReference type="SAM" id="Phobius"/>
    </source>
</evidence>
<accession>A0A9X2MU34</accession>
<keyword evidence="2" id="KW-0178">Competence</keyword>
<keyword evidence="3" id="KW-0472">Membrane</keyword>
<comment type="caution">
    <text evidence="4">The sequence shown here is derived from an EMBL/GenBank/DDBJ whole genome shotgun (WGS) entry which is preliminary data.</text>
</comment>